<dbReference type="GO" id="GO:2000022">
    <property type="term" value="P:regulation of jasmonic acid mediated signaling pathway"/>
    <property type="evidence" value="ECO:0007669"/>
    <property type="project" value="UniProtKB-UniRule"/>
</dbReference>
<feature type="region of interest" description="Disordered" evidence="3">
    <location>
        <begin position="125"/>
        <end position="148"/>
    </location>
</feature>
<dbReference type="PANTHER" id="PTHR33077:SF152">
    <property type="entry name" value="PROTEIN TIFY"/>
    <property type="match status" value="1"/>
</dbReference>
<dbReference type="OrthoDB" id="649989at2759"/>
<sequence length="148" mass="16900">MSDLELAIFPQLGHHIQLPVLQREKSESEHFTILYAGTVHVYENIPVEKAQSIMNLALESSLLSGSTNAKFSAKEAKQTQKSQVPSACKFQADLPLQKRKSLKRFIEKRLTRIISKHPYTFPAITQREDECDDQSGTDSLKEKRRARF</sequence>
<reference evidence="6" key="1">
    <citation type="journal article" date="2023" name="Proc. Natl. Acad. Sci. U.S.A.">
        <title>Genomic and structural basis for evolution of tropane alkaloid biosynthesis.</title>
        <authorList>
            <person name="Wanga Y.-J."/>
            <person name="Taina T."/>
            <person name="Yua J.-Y."/>
            <person name="Lia J."/>
            <person name="Xua B."/>
            <person name="Chenc J."/>
            <person name="D'Auriad J.C."/>
            <person name="Huanga J.-P."/>
            <person name="Huanga S.-X."/>
        </authorList>
    </citation>
    <scope>NUCLEOTIDE SEQUENCE [LARGE SCALE GENOMIC DNA]</scope>
    <source>
        <strain evidence="6">cv. KIB-2019</strain>
    </source>
</reference>
<evidence type="ECO:0000256" key="1">
    <source>
        <dbReference type="ARBA" id="ARBA00008614"/>
    </source>
</evidence>
<evidence type="ECO:0000313" key="5">
    <source>
        <dbReference type="EMBL" id="KAJ8572634.1"/>
    </source>
</evidence>
<dbReference type="SMART" id="SM00979">
    <property type="entry name" value="TIFY"/>
    <property type="match status" value="1"/>
</dbReference>
<dbReference type="InterPro" id="IPR018467">
    <property type="entry name" value="CCT_CS"/>
</dbReference>
<name>A0A9Q1N4R7_9SOLA</name>
<feature type="domain" description="Tify" evidence="4">
    <location>
        <begin position="24"/>
        <end position="59"/>
    </location>
</feature>
<dbReference type="Proteomes" id="UP001152561">
    <property type="component" value="Unassembled WGS sequence"/>
</dbReference>
<dbReference type="GO" id="GO:0005634">
    <property type="term" value="C:nucleus"/>
    <property type="evidence" value="ECO:0007669"/>
    <property type="project" value="UniProtKB-SubCell"/>
</dbReference>
<comment type="domain">
    <text evidence="2">The jas domain is required for interaction with COI1.</text>
</comment>
<dbReference type="AlphaFoldDB" id="A0A9Q1N4R7"/>
<dbReference type="InterPro" id="IPR010399">
    <property type="entry name" value="Tify_dom"/>
</dbReference>
<keyword evidence="2" id="KW-1184">Jasmonic acid signaling pathway</keyword>
<evidence type="ECO:0000259" key="4">
    <source>
        <dbReference type="PROSITE" id="PS51320"/>
    </source>
</evidence>
<comment type="caution">
    <text evidence="5">The sequence shown here is derived from an EMBL/GenBank/DDBJ whole genome shotgun (WGS) entry which is preliminary data.</text>
</comment>
<keyword evidence="6" id="KW-1185">Reference proteome</keyword>
<comment type="subcellular location">
    <subcellularLocation>
        <location evidence="2">Nucleus</location>
    </subcellularLocation>
</comment>
<dbReference type="PANTHER" id="PTHR33077">
    <property type="entry name" value="PROTEIN TIFY 4A-RELATED-RELATED"/>
    <property type="match status" value="1"/>
</dbReference>
<dbReference type="Pfam" id="PF09425">
    <property type="entry name" value="Jas_motif"/>
    <property type="match status" value="1"/>
</dbReference>
<dbReference type="GO" id="GO:0009611">
    <property type="term" value="P:response to wounding"/>
    <property type="evidence" value="ECO:0007669"/>
    <property type="project" value="UniProtKB-UniRule"/>
</dbReference>
<proteinExistence type="inferred from homology"/>
<dbReference type="Pfam" id="PF06200">
    <property type="entry name" value="tify"/>
    <property type="match status" value="1"/>
</dbReference>
<evidence type="ECO:0000256" key="3">
    <source>
        <dbReference type="SAM" id="MobiDB-lite"/>
    </source>
</evidence>
<protein>
    <recommendedName>
        <fullName evidence="2">Protein TIFY</fullName>
    </recommendedName>
    <alternativeName>
        <fullName evidence="2">Jasmonate ZIM domain-containing protein</fullName>
    </alternativeName>
</protein>
<gene>
    <name evidence="5" type="ORF">K7X08_009145</name>
</gene>
<organism evidence="5 6">
    <name type="scientific">Anisodus acutangulus</name>
    <dbReference type="NCBI Taxonomy" id="402998"/>
    <lineage>
        <taxon>Eukaryota</taxon>
        <taxon>Viridiplantae</taxon>
        <taxon>Streptophyta</taxon>
        <taxon>Embryophyta</taxon>
        <taxon>Tracheophyta</taxon>
        <taxon>Spermatophyta</taxon>
        <taxon>Magnoliopsida</taxon>
        <taxon>eudicotyledons</taxon>
        <taxon>Gunneridae</taxon>
        <taxon>Pentapetalae</taxon>
        <taxon>asterids</taxon>
        <taxon>lamiids</taxon>
        <taxon>Solanales</taxon>
        <taxon>Solanaceae</taxon>
        <taxon>Solanoideae</taxon>
        <taxon>Hyoscyameae</taxon>
        <taxon>Anisodus</taxon>
    </lineage>
</organism>
<comment type="function">
    <text evidence="2">Repressor of jasmonate responses.</text>
</comment>
<dbReference type="EMBL" id="JAJAGQ010000001">
    <property type="protein sequence ID" value="KAJ8572634.1"/>
    <property type="molecule type" value="Genomic_DNA"/>
</dbReference>
<dbReference type="PROSITE" id="PS51320">
    <property type="entry name" value="TIFY"/>
    <property type="match status" value="1"/>
</dbReference>
<evidence type="ECO:0000256" key="2">
    <source>
        <dbReference type="RuleBase" id="RU369065"/>
    </source>
</evidence>
<keyword evidence="2" id="KW-0539">Nucleus</keyword>
<dbReference type="GO" id="GO:0031347">
    <property type="term" value="P:regulation of defense response"/>
    <property type="evidence" value="ECO:0007669"/>
    <property type="project" value="UniProtKB-UniRule"/>
</dbReference>
<evidence type="ECO:0000313" key="6">
    <source>
        <dbReference type="Proteomes" id="UP001152561"/>
    </source>
</evidence>
<comment type="similarity">
    <text evidence="1 2">Belongs to the TIFY/JAZ family.</text>
</comment>
<dbReference type="InterPro" id="IPR040390">
    <property type="entry name" value="TIFY/JAZ"/>
</dbReference>
<accession>A0A9Q1N4R7</accession>